<accession>A0A2P8D997</accession>
<keyword evidence="2" id="KW-1185">Reference proteome</keyword>
<dbReference type="EMBL" id="PYGA01000016">
    <property type="protein sequence ID" value="PSK93751.1"/>
    <property type="molecule type" value="Genomic_DNA"/>
</dbReference>
<dbReference type="AlphaFoldDB" id="A0A2P8D997"/>
<gene>
    <name evidence="1" type="ORF">CLV63_116158</name>
</gene>
<protein>
    <submittedName>
        <fullName evidence="1">Winged helix DNA-binding protein</fullName>
    </submittedName>
</protein>
<dbReference type="InterPro" id="IPR009351">
    <property type="entry name" value="AlkZ-like"/>
</dbReference>
<evidence type="ECO:0000313" key="2">
    <source>
        <dbReference type="Proteomes" id="UP000240542"/>
    </source>
</evidence>
<dbReference type="Proteomes" id="UP000240542">
    <property type="component" value="Unassembled WGS sequence"/>
</dbReference>
<dbReference type="Pfam" id="PF06224">
    <property type="entry name" value="AlkZ-like"/>
    <property type="match status" value="1"/>
</dbReference>
<comment type="caution">
    <text evidence="1">The sequence shown here is derived from an EMBL/GenBank/DDBJ whole genome shotgun (WGS) entry which is preliminary data.</text>
</comment>
<organism evidence="1 2">
    <name type="scientific">Murinocardiopsis flavida</name>
    <dbReference type="NCBI Taxonomy" id="645275"/>
    <lineage>
        <taxon>Bacteria</taxon>
        <taxon>Bacillati</taxon>
        <taxon>Actinomycetota</taxon>
        <taxon>Actinomycetes</taxon>
        <taxon>Streptosporangiales</taxon>
        <taxon>Nocardiopsidaceae</taxon>
        <taxon>Murinocardiopsis</taxon>
    </lineage>
</organism>
<proteinExistence type="predicted"/>
<keyword evidence="1" id="KW-0238">DNA-binding</keyword>
<dbReference type="RefSeq" id="WP_170134294.1">
    <property type="nucleotide sequence ID" value="NZ_PYGA01000016.1"/>
</dbReference>
<sequence length="373" mass="37964">MTDLGRQSAIAYRARAHGLDAPGDAATVLATGVQDYPPGRSAGAALRLRGTTPARTVLLHTMRGALHVHAESDAALLAAALRIEDGREPAAASMGSFGTGLAAAGTGFATALDAVAAAMRAVTADAVPRTKGELSGAVTPRVDAAFAPFCPGCGVHHVQDALFRYATLQAGLGVEVTAPAQTHYVALGAPGAAVGPAVGRDTARAHLVRRFLRAAGPARPPHLAAWLALTPAAARTWWDLVADELEPVAVEGGRSFAHAADIGALTGAAPVRGVRLLPPCDPLTELADRELAVPDAAHRRQVWRAAGAPGVLLVDGEVAGTWRQRATRSRLALTLTPFAPLAPSVAAGAEPDARTLAACAGAARAEVRVADPA</sequence>
<name>A0A2P8D997_9ACTN</name>
<reference evidence="1 2" key="1">
    <citation type="submission" date="2018-03" db="EMBL/GenBank/DDBJ databases">
        <title>Genomic Encyclopedia of Archaeal and Bacterial Type Strains, Phase II (KMG-II): from individual species to whole genera.</title>
        <authorList>
            <person name="Goeker M."/>
        </authorList>
    </citation>
    <scope>NUCLEOTIDE SEQUENCE [LARGE SCALE GENOMIC DNA]</scope>
    <source>
        <strain evidence="1 2">DSM 45312</strain>
    </source>
</reference>
<dbReference type="GO" id="GO:0003677">
    <property type="term" value="F:DNA binding"/>
    <property type="evidence" value="ECO:0007669"/>
    <property type="project" value="UniProtKB-KW"/>
</dbReference>
<evidence type="ECO:0000313" key="1">
    <source>
        <dbReference type="EMBL" id="PSK93751.1"/>
    </source>
</evidence>
<dbReference type="PANTHER" id="PTHR38479:SF2">
    <property type="entry name" value="WINGED HELIX DNA-BINDING DOMAIN-CONTAINING PROTEIN"/>
    <property type="match status" value="1"/>
</dbReference>
<dbReference type="PANTHER" id="PTHR38479">
    <property type="entry name" value="LMO0824 PROTEIN"/>
    <property type="match status" value="1"/>
</dbReference>